<proteinExistence type="predicted"/>
<dbReference type="Pfam" id="PF03085">
    <property type="entry name" value="RAP-1"/>
    <property type="match status" value="1"/>
</dbReference>
<evidence type="ECO:0000313" key="3">
    <source>
        <dbReference type="EMBL" id="QHZ00933.1"/>
    </source>
</evidence>
<evidence type="ECO:0000256" key="2">
    <source>
        <dbReference type="SAM" id="SignalP"/>
    </source>
</evidence>
<dbReference type="InterPro" id="IPR004318">
    <property type="entry name" value="RAP-1"/>
</dbReference>
<dbReference type="AlphaFoldDB" id="A0A6C0QEE4"/>
<protein>
    <submittedName>
        <fullName evidence="3">Rhoptry-associated protein 1a</fullName>
    </submittedName>
</protein>
<name>A0A6C0QEE4_BABBO</name>
<dbReference type="EMBL" id="MN056339">
    <property type="protein sequence ID" value="QHZ00933.1"/>
    <property type="molecule type" value="Genomic_DNA"/>
</dbReference>
<feature type="chain" id="PRO_5025490622" evidence="2">
    <location>
        <begin position="22"/>
        <end position="565"/>
    </location>
</feature>
<sequence>MRIISGVVGCLFLVFSHHVSAFRHNQRVGSLAPAEVVGDLTSTLETADTLMTLRDHMHNITKDMKHVLSNGREQIVNDVCSNAPEDSNCREVVNNYADRCEMYGCFTIDNVKYPLYQEYQPLSLPNPYQLDAAFRLFKESASNPAKNSVKREWLRFRNGANHGDYHYFATGLLNNNVVHEEGTTDVEYLVNKVLYMATMNYKTYLTVNSMNAKFFNRFSFTTKIFSRRIKQTLSDIIRWNVPEDFEERSIERITQLTSSYEDYMLTQIPTLSKFARRYADMVKKVLLGSSTSYVEAPWYKRWIKKFRDFFSKNVTQPTKKFIEDTNEVTKNYLKANVAEPTKKFMQDTHEKTKGYLKENVAEPTKTFFKEAPQVTKHFFDENIGQPTKEFFREAPQTTKHFLDENIGQPTKEFFREAPQATKHFLDENIAQPTKEFFRDVPQVTKKVITENIAQPTKGFLREVPHATMKVLNENIAQPAKEIIHEFGTGAKNFISAAHEGTKQFLNETVGQPTKEFLNGALETTKDALHHLGKSSEEANLYDATENTTQANDSTTSNGEDTAGYL</sequence>
<feature type="signal peptide" evidence="2">
    <location>
        <begin position="1"/>
        <end position="21"/>
    </location>
</feature>
<feature type="region of interest" description="Disordered" evidence="1">
    <location>
        <begin position="536"/>
        <end position="565"/>
    </location>
</feature>
<feature type="compositionally biased region" description="Polar residues" evidence="1">
    <location>
        <begin position="544"/>
        <end position="559"/>
    </location>
</feature>
<evidence type="ECO:0000256" key="1">
    <source>
        <dbReference type="SAM" id="MobiDB-lite"/>
    </source>
</evidence>
<accession>A0A6C0QEE4</accession>
<gene>
    <name evidence="3" type="primary">rap-1a</name>
</gene>
<organism evidence="3">
    <name type="scientific">Babesia bovis</name>
    <dbReference type="NCBI Taxonomy" id="5865"/>
    <lineage>
        <taxon>Eukaryota</taxon>
        <taxon>Sar</taxon>
        <taxon>Alveolata</taxon>
        <taxon>Apicomplexa</taxon>
        <taxon>Aconoidasida</taxon>
        <taxon>Piroplasmida</taxon>
        <taxon>Babesiidae</taxon>
        <taxon>Babesia</taxon>
    </lineage>
</organism>
<reference evidence="3" key="1">
    <citation type="submission" date="2019-06" db="EMBL/GenBank/DDBJ databases">
        <title>Detection and molecular characterization of Babesia bigemina and Babesia bovis from cattle and buffalo herds in Western Cuba.</title>
        <authorList>
            <person name="Diaz-Sanchez A.A."/>
            <person name="Meli M.L."/>
            <person name="Obregon Alvarez D."/>
            <person name="Fonseca Rodriguez O."/>
            <person name="Cabezas-Cruz A."/>
            <person name="Hofmann-Lehmann R."/>
            <person name="Corona-Gonzalez B."/>
        </authorList>
    </citation>
    <scope>NUCLEOTIDE SEQUENCE</scope>
    <source>
        <strain evidence="3">BboBuf082</strain>
    </source>
</reference>
<keyword evidence="2" id="KW-0732">Signal</keyword>